<protein>
    <submittedName>
        <fullName evidence="1">Uncharacterized protein</fullName>
    </submittedName>
</protein>
<name>I3EFV8_NEMP3</name>
<accession>I3EFV8</accession>
<organism evidence="1 2">
    <name type="scientific">Nematocida parisii (strain ERTm3)</name>
    <name type="common">Nematode killer fungus</name>
    <dbReference type="NCBI Taxonomy" id="935791"/>
    <lineage>
        <taxon>Eukaryota</taxon>
        <taxon>Fungi</taxon>
        <taxon>Fungi incertae sedis</taxon>
        <taxon>Microsporidia</taxon>
        <taxon>Nematocida</taxon>
    </lineage>
</organism>
<reference evidence="1" key="1">
    <citation type="submission" date="2011-01" db="EMBL/GenBank/DDBJ databases">
        <title>The Genome Sequence of Nematocida parisii strain ERTm3.</title>
        <authorList>
            <consortium name="The Broad Institute Genome Sequencing Platform"/>
            <consortium name="The Broad Institute Genome Sequencing Center for Infectious Disease"/>
            <person name="Cuomo C."/>
            <person name="Troemel E."/>
            <person name="Young S.K."/>
            <person name="Zeng Q."/>
            <person name="Gargeya S."/>
            <person name="Fitzgerald M."/>
            <person name="Haas B."/>
            <person name="Abouelleil A."/>
            <person name="Alvarado L."/>
            <person name="Arachchi H.M."/>
            <person name="Berlin A."/>
            <person name="Chapman S.B."/>
            <person name="Gearin G."/>
            <person name="Goldberg J."/>
            <person name="Griggs A."/>
            <person name="Gujja S."/>
            <person name="Hansen M."/>
            <person name="Heiman D."/>
            <person name="Howarth C."/>
            <person name="Larimer J."/>
            <person name="Lui A."/>
            <person name="MacDonald P.J.P."/>
            <person name="McCowen C."/>
            <person name="Montmayeur A."/>
            <person name="Murphy C."/>
            <person name="Neiman D."/>
            <person name="Pearson M."/>
            <person name="Priest M."/>
            <person name="Roberts A."/>
            <person name="Saif S."/>
            <person name="Shea T."/>
            <person name="Sisk P."/>
            <person name="Stolte C."/>
            <person name="Sykes S."/>
            <person name="Wortman J."/>
            <person name="Nusbaum C."/>
            <person name="Birren B."/>
        </authorList>
    </citation>
    <scope>NUCLEOTIDE SEQUENCE</scope>
    <source>
        <strain evidence="1">ERTm3</strain>
    </source>
</reference>
<keyword evidence="2" id="KW-1185">Reference proteome</keyword>
<dbReference type="HOGENOM" id="CLU_197726_0_0_1"/>
<evidence type="ECO:0000313" key="2">
    <source>
        <dbReference type="Proteomes" id="UP000002872"/>
    </source>
</evidence>
<gene>
    <name evidence="1" type="ORF">NEQG_01549</name>
</gene>
<dbReference type="AlphaFoldDB" id="I3EFV8"/>
<proteinExistence type="predicted"/>
<dbReference type="OrthoDB" id="2189840at2759"/>
<dbReference type="InParanoid" id="I3EFV8"/>
<evidence type="ECO:0000313" key="1">
    <source>
        <dbReference type="EMBL" id="EIJ88105.1"/>
    </source>
</evidence>
<dbReference type="OMA" id="FTKHLER"/>
<dbReference type="EMBL" id="GL870879">
    <property type="protein sequence ID" value="EIJ88105.1"/>
    <property type="molecule type" value="Genomic_DNA"/>
</dbReference>
<sequence>MKELIKELAYRILTEELASELKPSGKIKKRKQGMIKILCKLCNTQVNSVVFTKHLERCNKQQVPTKKEKLKHNLLHNIL</sequence>
<dbReference type="Proteomes" id="UP000002872">
    <property type="component" value="Unassembled WGS sequence"/>
</dbReference>
<dbReference type="VEuPathDB" id="MicrosporidiaDB:NEQG_01549"/>